<dbReference type="EMBL" id="CH479186">
    <property type="protein sequence ID" value="EDW39210.1"/>
    <property type="molecule type" value="Genomic_DNA"/>
</dbReference>
<accession>B4GN84</accession>
<dbReference type="InterPro" id="IPR010512">
    <property type="entry name" value="DUF1091"/>
</dbReference>
<evidence type="ECO:0000313" key="2">
    <source>
        <dbReference type="EMBL" id="EDW39210.1"/>
    </source>
</evidence>
<dbReference type="HOGENOM" id="CLU_116900_0_0_1"/>
<feature type="signal peptide" evidence="1">
    <location>
        <begin position="1"/>
        <end position="23"/>
    </location>
</feature>
<name>B4GN84_DROPE</name>
<dbReference type="PANTHER" id="PTHR20898">
    <property type="entry name" value="DAEDALUS ON 3-RELATED-RELATED"/>
    <property type="match status" value="1"/>
</dbReference>
<organism evidence="3">
    <name type="scientific">Drosophila persimilis</name>
    <name type="common">Fruit fly</name>
    <dbReference type="NCBI Taxonomy" id="7234"/>
    <lineage>
        <taxon>Eukaryota</taxon>
        <taxon>Metazoa</taxon>
        <taxon>Ecdysozoa</taxon>
        <taxon>Arthropoda</taxon>
        <taxon>Hexapoda</taxon>
        <taxon>Insecta</taxon>
        <taxon>Pterygota</taxon>
        <taxon>Neoptera</taxon>
        <taxon>Endopterygota</taxon>
        <taxon>Diptera</taxon>
        <taxon>Brachycera</taxon>
        <taxon>Muscomorpha</taxon>
        <taxon>Ephydroidea</taxon>
        <taxon>Drosophilidae</taxon>
        <taxon>Drosophila</taxon>
        <taxon>Sophophora</taxon>
    </lineage>
</organism>
<evidence type="ECO:0000256" key="1">
    <source>
        <dbReference type="SAM" id="SignalP"/>
    </source>
</evidence>
<dbReference type="PANTHER" id="PTHR20898:SF0">
    <property type="entry name" value="DAEDALUS ON 3-RELATED"/>
    <property type="match status" value="1"/>
</dbReference>
<feature type="chain" id="PRO_5002807218" evidence="1">
    <location>
        <begin position="24"/>
        <end position="177"/>
    </location>
</feature>
<sequence>MCGTSRFVVQLIVILYTAMEVCSKFEFTNIQCTSLDKEFDDIEYCYIKSVNRSYKYISIKVKLFKTPVTKVNAALYQRLNGYKPFLYNITLDACKFLRNTDRNPVAKYIYELFNGHSNMNHTCPFDHDIILEKLPSNFLNTRLTDVLPFPEADYLLETHWYAYNVNRAVIKVYGTLS</sequence>
<proteinExistence type="predicted"/>
<protein>
    <submittedName>
        <fullName evidence="2">GL13970</fullName>
    </submittedName>
</protein>
<gene>
    <name evidence="2" type="primary">Dper\GL13970</name>
    <name evidence="2" type="ORF">Dper_GL13970</name>
</gene>
<dbReference type="SMART" id="SM00697">
    <property type="entry name" value="DM8"/>
    <property type="match status" value="1"/>
</dbReference>
<dbReference type="Pfam" id="PF06477">
    <property type="entry name" value="DUF1091"/>
    <property type="match status" value="1"/>
</dbReference>
<dbReference type="AlphaFoldDB" id="B4GN84"/>
<reference evidence="2 3" key="1">
    <citation type="journal article" date="2007" name="Nature">
        <title>Evolution of genes and genomes on the Drosophila phylogeny.</title>
        <authorList>
            <consortium name="Drosophila 12 Genomes Consortium"/>
            <person name="Clark A.G."/>
            <person name="Eisen M.B."/>
            <person name="Smith D.R."/>
            <person name="Bergman C.M."/>
            <person name="Oliver B."/>
            <person name="Markow T.A."/>
            <person name="Kaufman T.C."/>
            <person name="Kellis M."/>
            <person name="Gelbart W."/>
            <person name="Iyer V.N."/>
            <person name="Pollard D.A."/>
            <person name="Sackton T.B."/>
            <person name="Larracuente A.M."/>
            <person name="Singh N.D."/>
            <person name="Abad J.P."/>
            <person name="Abt D.N."/>
            <person name="Adryan B."/>
            <person name="Aguade M."/>
            <person name="Akashi H."/>
            <person name="Anderson W.W."/>
            <person name="Aquadro C.F."/>
            <person name="Ardell D.H."/>
            <person name="Arguello R."/>
            <person name="Artieri C.G."/>
            <person name="Barbash D.A."/>
            <person name="Barker D."/>
            <person name="Barsanti P."/>
            <person name="Batterham P."/>
            <person name="Batzoglou S."/>
            <person name="Begun D."/>
            <person name="Bhutkar A."/>
            <person name="Blanco E."/>
            <person name="Bosak S.A."/>
            <person name="Bradley R.K."/>
            <person name="Brand A.D."/>
            <person name="Brent M.R."/>
            <person name="Brooks A.N."/>
            <person name="Brown R.H."/>
            <person name="Butlin R.K."/>
            <person name="Caggese C."/>
            <person name="Calvi B.R."/>
            <person name="Bernardo de Carvalho A."/>
            <person name="Caspi A."/>
            <person name="Castrezana S."/>
            <person name="Celniker S.E."/>
            <person name="Chang J.L."/>
            <person name="Chapple C."/>
            <person name="Chatterji S."/>
            <person name="Chinwalla A."/>
            <person name="Civetta A."/>
            <person name="Clifton S.W."/>
            <person name="Comeron J.M."/>
            <person name="Costello J.C."/>
            <person name="Coyne J.A."/>
            <person name="Daub J."/>
            <person name="David R.G."/>
            <person name="Delcher A.L."/>
            <person name="Delehaunty K."/>
            <person name="Do C.B."/>
            <person name="Ebling H."/>
            <person name="Edwards K."/>
            <person name="Eickbush T."/>
            <person name="Evans J.D."/>
            <person name="Filipski A."/>
            <person name="Findeiss S."/>
            <person name="Freyhult E."/>
            <person name="Fulton L."/>
            <person name="Fulton R."/>
            <person name="Garcia A.C."/>
            <person name="Gardiner A."/>
            <person name="Garfield D.A."/>
            <person name="Garvin B.E."/>
            <person name="Gibson G."/>
            <person name="Gilbert D."/>
            <person name="Gnerre S."/>
            <person name="Godfrey J."/>
            <person name="Good R."/>
            <person name="Gotea V."/>
            <person name="Gravely B."/>
            <person name="Greenberg A.J."/>
            <person name="Griffiths-Jones S."/>
            <person name="Gross S."/>
            <person name="Guigo R."/>
            <person name="Gustafson E.A."/>
            <person name="Haerty W."/>
            <person name="Hahn M.W."/>
            <person name="Halligan D.L."/>
            <person name="Halpern A.L."/>
            <person name="Halter G.M."/>
            <person name="Han M.V."/>
            <person name="Heger A."/>
            <person name="Hillier L."/>
            <person name="Hinrichs A.S."/>
            <person name="Holmes I."/>
            <person name="Hoskins R.A."/>
            <person name="Hubisz M.J."/>
            <person name="Hultmark D."/>
            <person name="Huntley M.A."/>
            <person name="Jaffe D.B."/>
            <person name="Jagadeeshan S."/>
            <person name="Jeck W.R."/>
            <person name="Johnson J."/>
            <person name="Jones C.D."/>
            <person name="Jordan W.C."/>
            <person name="Karpen G.H."/>
            <person name="Kataoka E."/>
            <person name="Keightley P.D."/>
            <person name="Kheradpour P."/>
            <person name="Kirkness E.F."/>
            <person name="Koerich L.B."/>
            <person name="Kristiansen K."/>
            <person name="Kudrna D."/>
            <person name="Kulathinal R.J."/>
            <person name="Kumar S."/>
            <person name="Kwok R."/>
            <person name="Lander E."/>
            <person name="Langley C.H."/>
            <person name="Lapoint R."/>
            <person name="Lazzaro B.P."/>
            <person name="Lee S.J."/>
            <person name="Levesque L."/>
            <person name="Li R."/>
            <person name="Lin C.F."/>
            <person name="Lin M.F."/>
            <person name="Lindblad-Toh K."/>
            <person name="Llopart A."/>
            <person name="Long M."/>
            <person name="Low L."/>
            <person name="Lozovsky E."/>
            <person name="Lu J."/>
            <person name="Luo M."/>
            <person name="Machado C.A."/>
            <person name="Makalowski W."/>
            <person name="Marzo M."/>
            <person name="Matsuda M."/>
            <person name="Matzkin L."/>
            <person name="McAllister B."/>
            <person name="McBride C.S."/>
            <person name="McKernan B."/>
            <person name="McKernan K."/>
            <person name="Mendez-Lago M."/>
            <person name="Minx P."/>
            <person name="Mollenhauer M.U."/>
            <person name="Montooth K."/>
            <person name="Mount S.M."/>
            <person name="Mu X."/>
            <person name="Myers E."/>
            <person name="Negre B."/>
            <person name="Newfeld S."/>
            <person name="Nielsen R."/>
            <person name="Noor M.A."/>
            <person name="O'Grady P."/>
            <person name="Pachter L."/>
            <person name="Papaceit M."/>
            <person name="Parisi M.J."/>
            <person name="Parisi M."/>
            <person name="Parts L."/>
            <person name="Pedersen J.S."/>
            <person name="Pesole G."/>
            <person name="Phillippy A.M."/>
            <person name="Ponting C.P."/>
            <person name="Pop M."/>
            <person name="Porcelli D."/>
            <person name="Powell J.R."/>
            <person name="Prohaska S."/>
            <person name="Pruitt K."/>
            <person name="Puig M."/>
            <person name="Quesneville H."/>
            <person name="Ram K.R."/>
            <person name="Rand D."/>
            <person name="Rasmussen M.D."/>
            <person name="Reed L.K."/>
            <person name="Reenan R."/>
            <person name="Reily A."/>
            <person name="Remington K.A."/>
            <person name="Rieger T.T."/>
            <person name="Ritchie M.G."/>
            <person name="Robin C."/>
            <person name="Rogers Y.H."/>
            <person name="Rohde C."/>
            <person name="Rozas J."/>
            <person name="Rubenfield M.J."/>
            <person name="Ruiz A."/>
            <person name="Russo S."/>
            <person name="Salzberg S.L."/>
            <person name="Sanchez-Gracia A."/>
            <person name="Saranga D.J."/>
            <person name="Sato H."/>
            <person name="Schaeffer S.W."/>
            <person name="Schatz M.C."/>
            <person name="Schlenke T."/>
            <person name="Schwartz R."/>
            <person name="Segarra C."/>
            <person name="Singh R.S."/>
            <person name="Sirot L."/>
            <person name="Sirota M."/>
            <person name="Sisneros N.B."/>
            <person name="Smith C.D."/>
            <person name="Smith T.F."/>
            <person name="Spieth J."/>
            <person name="Stage D.E."/>
            <person name="Stark A."/>
            <person name="Stephan W."/>
            <person name="Strausberg R.L."/>
            <person name="Strempel S."/>
            <person name="Sturgill D."/>
            <person name="Sutton G."/>
            <person name="Sutton G.G."/>
            <person name="Tao W."/>
            <person name="Teichmann S."/>
            <person name="Tobari Y.N."/>
            <person name="Tomimura Y."/>
            <person name="Tsolas J.M."/>
            <person name="Valente V.L."/>
            <person name="Venter E."/>
            <person name="Venter J.C."/>
            <person name="Vicario S."/>
            <person name="Vieira F.G."/>
            <person name="Vilella A.J."/>
            <person name="Villasante A."/>
            <person name="Walenz B."/>
            <person name="Wang J."/>
            <person name="Wasserman M."/>
            <person name="Watts T."/>
            <person name="Wilson D."/>
            <person name="Wilson R.K."/>
            <person name="Wing R.A."/>
            <person name="Wolfner M.F."/>
            <person name="Wong A."/>
            <person name="Wong G.K."/>
            <person name="Wu C.I."/>
            <person name="Wu G."/>
            <person name="Yamamoto D."/>
            <person name="Yang H.P."/>
            <person name="Yang S.P."/>
            <person name="Yorke J.A."/>
            <person name="Yoshida K."/>
            <person name="Zdobnov E."/>
            <person name="Zhang P."/>
            <person name="Zhang Y."/>
            <person name="Zimin A.V."/>
            <person name="Baldwin J."/>
            <person name="Abdouelleil A."/>
            <person name="Abdulkadir J."/>
            <person name="Abebe A."/>
            <person name="Abera B."/>
            <person name="Abreu J."/>
            <person name="Acer S.C."/>
            <person name="Aftuck L."/>
            <person name="Alexander A."/>
            <person name="An P."/>
            <person name="Anderson E."/>
            <person name="Anderson S."/>
            <person name="Arachi H."/>
            <person name="Azer M."/>
            <person name="Bachantsang P."/>
            <person name="Barry A."/>
            <person name="Bayul T."/>
            <person name="Berlin A."/>
            <person name="Bessette D."/>
            <person name="Bloom T."/>
            <person name="Blye J."/>
            <person name="Boguslavskiy L."/>
            <person name="Bonnet C."/>
            <person name="Boukhgalter B."/>
            <person name="Bourzgui I."/>
            <person name="Brown A."/>
            <person name="Cahill P."/>
            <person name="Channer S."/>
            <person name="Cheshatsang Y."/>
            <person name="Chuda L."/>
            <person name="Citroen M."/>
            <person name="Collymore A."/>
            <person name="Cooke P."/>
            <person name="Costello M."/>
            <person name="D'Aco K."/>
            <person name="Daza R."/>
            <person name="De Haan G."/>
            <person name="DeGray S."/>
            <person name="DeMaso C."/>
            <person name="Dhargay N."/>
            <person name="Dooley K."/>
            <person name="Dooley E."/>
            <person name="Doricent M."/>
            <person name="Dorje P."/>
            <person name="Dorjee K."/>
            <person name="Dupes A."/>
            <person name="Elong R."/>
            <person name="Falk J."/>
            <person name="Farina A."/>
            <person name="Faro S."/>
            <person name="Ferguson D."/>
            <person name="Fisher S."/>
            <person name="Foley C.D."/>
            <person name="Franke A."/>
            <person name="Friedrich D."/>
            <person name="Gadbois L."/>
            <person name="Gearin G."/>
            <person name="Gearin C.R."/>
            <person name="Giannoukos G."/>
            <person name="Goode T."/>
            <person name="Graham J."/>
            <person name="Grandbois E."/>
            <person name="Grewal S."/>
            <person name="Gyaltsen K."/>
            <person name="Hafez N."/>
            <person name="Hagos B."/>
            <person name="Hall J."/>
            <person name="Henson C."/>
            <person name="Hollinger A."/>
            <person name="Honan T."/>
            <person name="Huard M.D."/>
            <person name="Hughes L."/>
            <person name="Hurhula B."/>
            <person name="Husby M.E."/>
            <person name="Kamat A."/>
            <person name="Kanga B."/>
            <person name="Kashin S."/>
            <person name="Khazanovich D."/>
            <person name="Kisner P."/>
            <person name="Lance K."/>
            <person name="Lara M."/>
            <person name="Lee W."/>
            <person name="Lennon N."/>
            <person name="Letendre F."/>
            <person name="LeVine R."/>
            <person name="Lipovsky A."/>
            <person name="Liu X."/>
            <person name="Liu J."/>
            <person name="Liu S."/>
            <person name="Lokyitsang T."/>
            <person name="Lokyitsang Y."/>
            <person name="Lubonja R."/>
            <person name="Lui A."/>
            <person name="MacDonald P."/>
            <person name="Magnisalis V."/>
            <person name="Maru K."/>
            <person name="Matthews C."/>
            <person name="McCusker W."/>
            <person name="McDonough S."/>
            <person name="Mehta T."/>
            <person name="Meldrim J."/>
            <person name="Meneus L."/>
            <person name="Mihai O."/>
            <person name="Mihalev A."/>
            <person name="Mihova T."/>
            <person name="Mittelman R."/>
            <person name="Mlenga V."/>
            <person name="Montmayeur A."/>
            <person name="Mulrain L."/>
            <person name="Navidi A."/>
            <person name="Naylor J."/>
            <person name="Negash T."/>
            <person name="Nguyen T."/>
            <person name="Nguyen N."/>
            <person name="Nicol R."/>
            <person name="Norbu C."/>
            <person name="Norbu N."/>
            <person name="Novod N."/>
            <person name="O'Neill B."/>
            <person name="Osman S."/>
            <person name="Markiewicz E."/>
            <person name="Oyono O.L."/>
            <person name="Patti C."/>
            <person name="Phunkhang P."/>
            <person name="Pierre F."/>
            <person name="Priest M."/>
            <person name="Raghuraman S."/>
            <person name="Rege F."/>
            <person name="Reyes R."/>
            <person name="Rise C."/>
            <person name="Rogov P."/>
            <person name="Ross K."/>
            <person name="Ryan E."/>
            <person name="Settipalli S."/>
            <person name="Shea T."/>
            <person name="Sherpa N."/>
            <person name="Shi L."/>
            <person name="Shih D."/>
            <person name="Sparrow T."/>
            <person name="Spaulding J."/>
            <person name="Stalker J."/>
            <person name="Stange-Thomann N."/>
            <person name="Stavropoulos S."/>
            <person name="Stone C."/>
            <person name="Strader C."/>
            <person name="Tesfaye S."/>
            <person name="Thomson T."/>
            <person name="Thoulutsang Y."/>
            <person name="Thoulutsang D."/>
            <person name="Topham K."/>
            <person name="Topping I."/>
            <person name="Tsamla T."/>
            <person name="Vassiliev H."/>
            <person name="Vo A."/>
            <person name="Wangchuk T."/>
            <person name="Wangdi T."/>
            <person name="Weiand M."/>
            <person name="Wilkinson J."/>
            <person name="Wilson A."/>
            <person name="Yadav S."/>
            <person name="Young G."/>
            <person name="Yu Q."/>
            <person name="Zembek L."/>
            <person name="Zhong D."/>
            <person name="Zimmer A."/>
            <person name="Zwirko Z."/>
            <person name="Jaffe D.B."/>
            <person name="Alvarez P."/>
            <person name="Brockman W."/>
            <person name="Butler J."/>
            <person name="Chin C."/>
            <person name="Gnerre S."/>
            <person name="Grabherr M."/>
            <person name="Kleber M."/>
            <person name="Mauceli E."/>
            <person name="MacCallum I."/>
        </authorList>
    </citation>
    <scope>NUCLEOTIDE SEQUENCE [LARGE SCALE GENOMIC DNA]</scope>
    <source>
        <strain evidence="3">MSH-3 / Tucson 14011-0111.49</strain>
    </source>
</reference>
<dbReference type="PhylomeDB" id="B4GN84"/>
<keyword evidence="3" id="KW-1185">Reference proteome</keyword>
<dbReference type="OrthoDB" id="7789165at2759"/>
<evidence type="ECO:0000313" key="3">
    <source>
        <dbReference type="Proteomes" id="UP000008744"/>
    </source>
</evidence>
<dbReference type="Proteomes" id="UP000008744">
    <property type="component" value="Unassembled WGS sequence"/>
</dbReference>
<dbReference type="OMA" id="VEHCYLK"/>
<keyword evidence="1" id="KW-0732">Signal</keyword>